<dbReference type="InterPro" id="IPR009061">
    <property type="entry name" value="DNA-bd_dom_put_sf"/>
</dbReference>
<dbReference type="EMBL" id="JAAZHI010000128">
    <property type="protein sequence ID" value="NLA55826.1"/>
    <property type="molecule type" value="Genomic_DNA"/>
</dbReference>
<dbReference type="Proteomes" id="UP000557899">
    <property type="component" value="Unassembled WGS sequence"/>
</dbReference>
<dbReference type="SUPFAM" id="SSF46955">
    <property type="entry name" value="Putative DNA-binding domain"/>
    <property type="match status" value="1"/>
</dbReference>
<evidence type="ECO:0000313" key="2">
    <source>
        <dbReference type="EMBL" id="NLA55826.1"/>
    </source>
</evidence>
<feature type="domain" description="Helix-turn-helix" evidence="1">
    <location>
        <begin position="4"/>
        <end position="55"/>
    </location>
</feature>
<comment type="caution">
    <text evidence="2">The sequence shown here is derived from an EMBL/GenBank/DDBJ whole genome shotgun (WGS) entry which is preliminary data.</text>
</comment>
<reference evidence="2 3" key="1">
    <citation type="journal article" date="2020" name="Biotechnol. Biofuels">
        <title>New insights from the biogas microbiome by comprehensive genome-resolved metagenomics of nearly 1600 species originating from multiple anaerobic digesters.</title>
        <authorList>
            <person name="Campanaro S."/>
            <person name="Treu L."/>
            <person name="Rodriguez-R L.M."/>
            <person name="Kovalovszki A."/>
            <person name="Ziels R.M."/>
            <person name="Maus I."/>
            <person name="Zhu X."/>
            <person name="Kougias P.G."/>
            <person name="Basile A."/>
            <person name="Luo G."/>
            <person name="Schluter A."/>
            <person name="Konstantinidis K.T."/>
            <person name="Angelidaki I."/>
        </authorList>
    </citation>
    <scope>NUCLEOTIDE SEQUENCE [LARGE SCALE GENOMIC DNA]</scope>
    <source>
        <strain evidence="2">AS15tlH2ME_198</strain>
    </source>
</reference>
<sequence length="63" mass="7467">MREYLKAREVMEILGCARITLYRWREEGRGPAFVRLDNGHYRYPKAEFEAWMKERTVPAGGGF</sequence>
<proteinExistence type="predicted"/>
<protein>
    <submittedName>
        <fullName evidence="2">Helix-turn-helix domain-containing protein</fullName>
    </submittedName>
</protein>
<dbReference type="Pfam" id="PF12728">
    <property type="entry name" value="HTH_17"/>
    <property type="match status" value="1"/>
</dbReference>
<dbReference type="InterPro" id="IPR041657">
    <property type="entry name" value="HTH_17"/>
</dbReference>
<evidence type="ECO:0000313" key="3">
    <source>
        <dbReference type="Proteomes" id="UP000557899"/>
    </source>
</evidence>
<organism evidence="2 3">
    <name type="scientific">Corynebacterium humireducens</name>
    <dbReference type="NCBI Taxonomy" id="1223514"/>
    <lineage>
        <taxon>Bacteria</taxon>
        <taxon>Bacillati</taxon>
        <taxon>Actinomycetota</taxon>
        <taxon>Actinomycetes</taxon>
        <taxon>Mycobacteriales</taxon>
        <taxon>Corynebacteriaceae</taxon>
        <taxon>Corynebacterium</taxon>
    </lineage>
</organism>
<dbReference type="InterPro" id="IPR036388">
    <property type="entry name" value="WH-like_DNA-bd_sf"/>
</dbReference>
<name>A0A7X6PMZ9_9CORY</name>
<dbReference type="Gene3D" id="1.10.10.10">
    <property type="entry name" value="Winged helix-like DNA-binding domain superfamily/Winged helix DNA-binding domain"/>
    <property type="match status" value="1"/>
</dbReference>
<gene>
    <name evidence="2" type="ORF">GX859_05945</name>
</gene>
<dbReference type="AlphaFoldDB" id="A0A7X6PMZ9"/>
<accession>A0A7X6PMZ9</accession>
<evidence type="ECO:0000259" key="1">
    <source>
        <dbReference type="Pfam" id="PF12728"/>
    </source>
</evidence>